<protein>
    <submittedName>
        <fullName evidence="1">Uncharacterized protein</fullName>
    </submittedName>
</protein>
<evidence type="ECO:0000313" key="1">
    <source>
        <dbReference type="EMBL" id="TFK47292.1"/>
    </source>
</evidence>
<name>A0A5C3MPI3_9AGAM</name>
<dbReference type="EMBL" id="ML213524">
    <property type="protein sequence ID" value="TFK47292.1"/>
    <property type="molecule type" value="Genomic_DNA"/>
</dbReference>
<accession>A0A5C3MPI3</accession>
<evidence type="ECO:0000313" key="2">
    <source>
        <dbReference type="Proteomes" id="UP000305948"/>
    </source>
</evidence>
<gene>
    <name evidence="1" type="ORF">OE88DRAFT_789722</name>
</gene>
<keyword evidence="2" id="KW-1185">Reference proteome</keyword>
<reference evidence="1 2" key="1">
    <citation type="journal article" date="2019" name="Nat. Ecol. Evol.">
        <title>Megaphylogeny resolves global patterns of mushroom evolution.</title>
        <authorList>
            <person name="Varga T."/>
            <person name="Krizsan K."/>
            <person name="Foldi C."/>
            <person name="Dima B."/>
            <person name="Sanchez-Garcia M."/>
            <person name="Sanchez-Ramirez S."/>
            <person name="Szollosi G.J."/>
            <person name="Szarkandi J.G."/>
            <person name="Papp V."/>
            <person name="Albert L."/>
            <person name="Andreopoulos W."/>
            <person name="Angelini C."/>
            <person name="Antonin V."/>
            <person name="Barry K.W."/>
            <person name="Bougher N.L."/>
            <person name="Buchanan P."/>
            <person name="Buyck B."/>
            <person name="Bense V."/>
            <person name="Catcheside P."/>
            <person name="Chovatia M."/>
            <person name="Cooper J."/>
            <person name="Damon W."/>
            <person name="Desjardin D."/>
            <person name="Finy P."/>
            <person name="Geml J."/>
            <person name="Haridas S."/>
            <person name="Hughes K."/>
            <person name="Justo A."/>
            <person name="Karasinski D."/>
            <person name="Kautmanova I."/>
            <person name="Kiss B."/>
            <person name="Kocsube S."/>
            <person name="Kotiranta H."/>
            <person name="LaButti K.M."/>
            <person name="Lechner B.E."/>
            <person name="Liimatainen K."/>
            <person name="Lipzen A."/>
            <person name="Lukacs Z."/>
            <person name="Mihaltcheva S."/>
            <person name="Morgado L.N."/>
            <person name="Niskanen T."/>
            <person name="Noordeloos M.E."/>
            <person name="Ohm R.A."/>
            <person name="Ortiz-Santana B."/>
            <person name="Ovrebo C."/>
            <person name="Racz N."/>
            <person name="Riley R."/>
            <person name="Savchenko A."/>
            <person name="Shiryaev A."/>
            <person name="Soop K."/>
            <person name="Spirin V."/>
            <person name="Szebenyi C."/>
            <person name="Tomsovsky M."/>
            <person name="Tulloss R.E."/>
            <person name="Uehling J."/>
            <person name="Grigoriev I.V."/>
            <person name="Vagvolgyi C."/>
            <person name="Papp T."/>
            <person name="Martin F.M."/>
            <person name="Miettinen O."/>
            <person name="Hibbett D.S."/>
            <person name="Nagy L.G."/>
        </authorList>
    </citation>
    <scope>NUCLEOTIDE SEQUENCE [LARGE SCALE GENOMIC DNA]</scope>
    <source>
        <strain evidence="1 2">OMC1185</strain>
    </source>
</reference>
<proteinExistence type="predicted"/>
<dbReference type="AlphaFoldDB" id="A0A5C3MPI3"/>
<sequence>MPPDRRQSAHSGLHSSPCDIPRTSNICPKPGLGCHSTDSTRLPRSSELSRPAWFSVLSVIQPFSFLSVIQPTLRVNIPMTLMAASGFSSITGESRSLRLLHLSQYQPLDWCRLTNILSLEIQARASDELARSYASPSSCTFIVVAGLGNAPPCQYSARPGHQKLETLVLFSLRHLISFPGYHLMDHDFSRVSGEAPDNSSPSCCALFHSQCPLCPKPRGNR</sequence>
<dbReference type="Proteomes" id="UP000305948">
    <property type="component" value="Unassembled WGS sequence"/>
</dbReference>
<organism evidence="1 2">
    <name type="scientific">Heliocybe sulcata</name>
    <dbReference type="NCBI Taxonomy" id="5364"/>
    <lineage>
        <taxon>Eukaryota</taxon>
        <taxon>Fungi</taxon>
        <taxon>Dikarya</taxon>
        <taxon>Basidiomycota</taxon>
        <taxon>Agaricomycotina</taxon>
        <taxon>Agaricomycetes</taxon>
        <taxon>Gloeophyllales</taxon>
        <taxon>Gloeophyllaceae</taxon>
        <taxon>Heliocybe</taxon>
    </lineage>
</organism>